<evidence type="ECO:0000256" key="1">
    <source>
        <dbReference type="ARBA" id="ARBA00023122"/>
    </source>
</evidence>
<gene>
    <name evidence="4" type="ORF">A7J57_01025</name>
</gene>
<dbReference type="Pfam" id="PF00571">
    <property type="entry name" value="CBS"/>
    <property type="match status" value="2"/>
</dbReference>
<sequence>MVLVEQILDRAKARLVKISPDAPALDAATLFRDGAEMVLACRESGRLAGIITKSDLMRSFVQSGRLDLAVPVASVMQKEIVSCEPADKLEQVWQVLSQNSFRHLPVEDQNGCAIGVVNARDILGGLLREAESEEELLKEYVMGVGYR</sequence>
<name>A0A176XHN3_AGRTU</name>
<feature type="domain" description="CBS" evidence="3">
    <location>
        <begin position="76"/>
        <end position="132"/>
    </location>
</feature>
<organism evidence="4 5">
    <name type="scientific">Agrobacterium tumefaciens</name>
    <dbReference type="NCBI Taxonomy" id="358"/>
    <lineage>
        <taxon>Bacteria</taxon>
        <taxon>Pseudomonadati</taxon>
        <taxon>Pseudomonadota</taxon>
        <taxon>Alphaproteobacteria</taxon>
        <taxon>Hyphomicrobiales</taxon>
        <taxon>Rhizobiaceae</taxon>
        <taxon>Rhizobium/Agrobacterium group</taxon>
        <taxon>Agrobacterium</taxon>
        <taxon>Agrobacterium tumefaciens complex</taxon>
    </lineage>
</organism>
<dbReference type="InterPro" id="IPR046342">
    <property type="entry name" value="CBS_dom_sf"/>
</dbReference>
<comment type="caution">
    <text evidence="4">The sequence shown here is derived from an EMBL/GenBank/DDBJ whole genome shotgun (WGS) entry which is preliminary data.</text>
</comment>
<accession>A0A176XHN3</accession>
<evidence type="ECO:0000313" key="5">
    <source>
        <dbReference type="Proteomes" id="UP000077098"/>
    </source>
</evidence>
<dbReference type="SMART" id="SM00116">
    <property type="entry name" value="CBS"/>
    <property type="match status" value="2"/>
</dbReference>
<reference evidence="4 5" key="1">
    <citation type="submission" date="2016-05" db="EMBL/GenBank/DDBJ databases">
        <authorList>
            <person name="Lavstsen T."/>
            <person name="Jespersen J.S."/>
        </authorList>
    </citation>
    <scope>NUCLEOTIDE SEQUENCE [LARGE SCALE GENOMIC DNA]</scope>
    <source>
        <strain evidence="4 5">KCJ1736</strain>
    </source>
</reference>
<dbReference type="InterPro" id="IPR000644">
    <property type="entry name" value="CBS_dom"/>
</dbReference>
<proteinExistence type="predicted"/>
<evidence type="ECO:0000256" key="2">
    <source>
        <dbReference type="PROSITE-ProRule" id="PRU00703"/>
    </source>
</evidence>
<dbReference type="InterPro" id="IPR051257">
    <property type="entry name" value="Diverse_CBS-Domain"/>
</dbReference>
<evidence type="ECO:0000259" key="3">
    <source>
        <dbReference type="PROSITE" id="PS51371"/>
    </source>
</evidence>
<dbReference type="EMBL" id="LXPS01000003">
    <property type="protein sequence ID" value="OAE49227.1"/>
    <property type="molecule type" value="Genomic_DNA"/>
</dbReference>
<dbReference type="PANTHER" id="PTHR43080">
    <property type="entry name" value="CBS DOMAIN-CONTAINING PROTEIN CBSX3, MITOCHONDRIAL"/>
    <property type="match status" value="1"/>
</dbReference>
<dbReference type="Proteomes" id="UP000077098">
    <property type="component" value="Unassembled WGS sequence"/>
</dbReference>
<evidence type="ECO:0000313" key="4">
    <source>
        <dbReference type="EMBL" id="OAE49227.1"/>
    </source>
</evidence>
<dbReference type="SUPFAM" id="SSF54631">
    <property type="entry name" value="CBS-domain pair"/>
    <property type="match status" value="1"/>
</dbReference>
<feature type="domain" description="CBS" evidence="3">
    <location>
        <begin position="8"/>
        <end position="68"/>
    </location>
</feature>
<dbReference type="PROSITE" id="PS51371">
    <property type="entry name" value="CBS"/>
    <property type="match status" value="2"/>
</dbReference>
<keyword evidence="1 2" id="KW-0129">CBS domain</keyword>
<dbReference type="RefSeq" id="WP_063947392.1">
    <property type="nucleotide sequence ID" value="NZ_LXPS01000003.1"/>
</dbReference>
<dbReference type="Gene3D" id="3.10.580.10">
    <property type="entry name" value="CBS-domain"/>
    <property type="match status" value="1"/>
</dbReference>
<dbReference type="AlphaFoldDB" id="A0A176XHN3"/>
<protein>
    <recommendedName>
        <fullName evidence="3">CBS domain-containing protein</fullName>
    </recommendedName>
</protein>
<dbReference type="PANTHER" id="PTHR43080:SF2">
    <property type="entry name" value="CBS DOMAIN-CONTAINING PROTEIN"/>
    <property type="match status" value="1"/>
</dbReference>